<reference evidence="2 3" key="1">
    <citation type="submission" date="2016-10" db="EMBL/GenBank/DDBJ databases">
        <title>Genome sequence of the basidiomycete white-rot fungus Trametes pubescens.</title>
        <authorList>
            <person name="Makela M.R."/>
            <person name="Granchi Z."/>
            <person name="Peng M."/>
            <person name="De Vries R.P."/>
            <person name="Grigoriev I."/>
            <person name="Riley R."/>
            <person name="Hilden K."/>
        </authorList>
    </citation>
    <scope>NUCLEOTIDE SEQUENCE [LARGE SCALE GENOMIC DNA]</scope>
    <source>
        <strain evidence="2 3">FBCC735</strain>
    </source>
</reference>
<gene>
    <name evidence="2" type="ORF">TRAPUB_9382</name>
</gene>
<dbReference type="EMBL" id="MNAD01000329">
    <property type="protein sequence ID" value="OJT14070.1"/>
    <property type="molecule type" value="Genomic_DNA"/>
</dbReference>
<proteinExistence type="predicted"/>
<dbReference type="PANTHER" id="PTHR46579:SF1">
    <property type="entry name" value="F5_8 TYPE C DOMAIN-CONTAINING PROTEIN"/>
    <property type="match status" value="1"/>
</dbReference>
<evidence type="ECO:0000256" key="1">
    <source>
        <dbReference type="SAM" id="MobiDB-lite"/>
    </source>
</evidence>
<keyword evidence="3" id="KW-1185">Reference proteome</keyword>
<evidence type="ECO:0000313" key="3">
    <source>
        <dbReference type="Proteomes" id="UP000184267"/>
    </source>
</evidence>
<dbReference type="PANTHER" id="PTHR46579">
    <property type="entry name" value="F5/8 TYPE C DOMAIN-CONTAINING PROTEIN-RELATED"/>
    <property type="match status" value="1"/>
</dbReference>
<sequence length="871" mass="97297">DLSPRPPSDIEDMYGPAPPSPGPTGTRSLSPGPAHADASVLASPPPRERQLGLFDDPNDLDGVQLALMDLGDAEPEEDAALDGIIPGLSADQLRLPHSPPPDVSAAAMPVLRRAGEDFDADDELTYNLAIPGLSRPEHPTRAHCCTLPDLSAPSLTPHSVYVAAHPHWFVRIIVLLGVFLNTHHRVTFRAVGLILFTVRAVFIGLGLITRDDTMPQTLTTALKHLHLTDKFHILIECTRCRRLFRPDINNYRIQCFQCNIPLFNISTQPLLLRSWKGPPPTPIPKTVAPLCLLLVAMLYLIAQPGLEVHFDAWKTRPSPPPAVLLFTSHIIIHRFTVAASVFSASYSSGAFSFSFPTLPPVLRYRVEYLILAALTDGPKEPDAEELQYWLEIIIDDLLMLYYLGIFGPTPSCKQGRRCRVVVICSCTDHPAMCKLSGLADKNHKEAPCTAGTAKGKDLFKDEYLRGGCPPRSYEEHRQLALEWKSLEGKERSEHFKEHGSRWAEIMRLPYYDCIRMTVIDPMHNLLLGVVKTQWYSRWIKTGALRPDTKAGTVRELSMMHEFLAEFKVPGWVGRLPMRVGELAGGSLTADEYRHLMVGPGCIILPLIWSHHLPEMQKEHAIAMKKHQAIEQRYKSATEKYEAELTSLCAQVDCAEAAQLPKLEKKIALLKKQPPIPPPPPPKPRMQQEEIPLILKLATSLKLLLAPTTTAAERSRGATLLHDYLVGYKEVYGVEAMMPNHHFASHILEEIEEFGSIYEIWAFLAERLNKTLKATNLNNRHGGQQEVTMMRAYYRNLAVRSMVENLAQGTPEDAQHIDALTTTTIAQRFMHQPREARGTFENLSTSRQEFSDIQEDGAFAVPSTHTSNAELA</sequence>
<dbReference type="OrthoDB" id="3239894at2759"/>
<dbReference type="STRING" id="154538.A0A1M2W2Q5"/>
<dbReference type="Pfam" id="PF02992">
    <property type="entry name" value="Transposase_21"/>
    <property type="match status" value="1"/>
</dbReference>
<dbReference type="OMA" id="FHILIEC"/>
<dbReference type="AlphaFoldDB" id="A0A1M2W2Q5"/>
<dbReference type="Proteomes" id="UP000184267">
    <property type="component" value="Unassembled WGS sequence"/>
</dbReference>
<evidence type="ECO:0000313" key="2">
    <source>
        <dbReference type="EMBL" id="OJT14070.1"/>
    </source>
</evidence>
<feature type="compositionally biased region" description="Low complexity" evidence="1">
    <location>
        <begin position="23"/>
        <end position="33"/>
    </location>
</feature>
<dbReference type="InterPro" id="IPR004242">
    <property type="entry name" value="Transposase_21"/>
</dbReference>
<comment type="caution">
    <text evidence="2">The sequence shown here is derived from an EMBL/GenBank/DDBJ whole genome shotgun (WGS) entry which is preliminary data.</text>
</comment>
<protein>
    <submittedName>
        <fullName evidence="2">Uncharacterized protein</fullName>
    </submittedName>
</protein>
<feature type="non-terminal residue" evidence="2">
    <location>
        <position position="1"/>
    </location>
</feature>
<feature type="region of interest" description="Disordered" evidence="1">
    <location>
        <begin position="1"/>
        <end position="58"/>
    </location>
</feature>
<organism evidence="2 3">
    <name type="scientific">Trametes pubescens</name>
    <name type="common">White-rot fungus</name>
    <dbReference type="NCBI Taxonomy" id="154538"/>
    <lineage>
        <taxon>Eukaryota</taxon>
        <taxon>Fungi</taxon>
        <taxon>Dikarya</taxon>
        <taxon>Basidiomycota</taxon>
        <taxon>Agaricomycotina</taxon>
        <taxon>Agaricomycetes</taxon>
        <taxon>Polyporales</taxon>
        <taxon>Polyporaceae</taxon>
        <taxon>Trametes</taxon>
    </lineage>
</organism>
<name>A0A1M2W2Q5_TRAPU</name>
<accession>A0A1M2W2Q5</accession>